<accession>A0ABS6SWX7</accession>
<gene>
    <name evidence="1" type="ORF">KJP28_00675</name>
</gene>
<reference evidence="1 2" key="1">
    <citation type="submission" date="2021-05" db="EMBL/GenBank/DDBJ databases">
        <title>Culturable bacteria isolated from Daya Bay.</title>
        <authorList>
            <person name="Zheng W."/>
            <person name="Yu S."/>
            <person name="Huang Y."/>
        </authorList>
    </citation>
    <scope>NUCLEOTIDE SEQUENCE [LARGE SCALE GENOMIC DNA]</scope>
    <source>
        <strain evidence="1 2">DP4N28-5</strain>
    </source>
</reference>
<proteinExistence type="predicted"/>
<keyword evidence="1" id="KW-0540">Nuclease</keyword>
<organism evidence="1 2">
    <name type="scientific">Maritimibacter dapengensis</name>
    <dbReference type="NCBI Taxonomy" id="2836868"/>
    <lineage>
        <taxon>Bacteria</taxon>
        <taxon>Pseudomonadati</taxon>
        <taxon>Pseudomonadota</taxon>
        <taxon>Alphaproteobacteria</taxon>
        <taxon>Rhodobacterales</taxon>
        <taxon>Roseobacteraceae</taxon>
        <taxon>Maritimibacter</taxon>
    </lineage>
</organism>
<sequence length="202" mass="21592">MRETVIWDVEFLTDIGAPQRFWCGPNDPDPVLVQIGAVKLGLEEDCPIGATFERIVTPRGRDGNVLAPSALFTKLTGIDKARIAAEGVGLAPALEALGDFANGARIWAWGNDEHFAVAISCYVAGIDPPLPVTAFGNATQLFQRAGLPVDDIHQLRSDKLAAHFGLPDDDLAAHDALGDALSTARALQHLLRRGHLAPNDFA</sequence>
<evidence type="ECO:0000313" key="2">
    <source>
        <dbReference type="Proteomes" id="UP000756530"/>
    </source>
</evidence>
<dbReference type="Proteomes" id="UP000756530">
    <property type="component" value="Unassembled WGS sequence"/>
</dbReference>
<protein>
    <submittedName>
        <fullName evidence="1">Exonuclease</fullName>
    </submittedName>
</protein>
<dbReference type="GO" id="GO:0004527">
    <property type="term" value="F:exonuclease activity"/>
    <property type="evidence" value="ECO:0007669"/>
    <property type="project" value="UniProtKB-KW"/>
</dbReference>
<dbReference type="EMBL" id="JAHUZE010000001">
    <property type="protein sequence ID" value="MBV7377420.1"/>
    <property type="molecule type" value="Genomic_DNA"/>
</dbReference>
<keyword evidence="1" id="KW-0269">Exonuclease</keyword>
<keyword evidence="1" id="KW-0378">Hydrolase</keyword>
<comment type="caution">
    <text evidence="1">The sequence shown here is derived from an EMBL/GenBank/DDBJ whole genome shotgun (WGS) entry which is preliminary data.</text>
</comment>
<name>A0ABS6SWX7_9RHOB</name>
<evidence type="ECO:0000313" key="1">
    <source>
        <dbReference type="EMBL" id="MBV7377420.1"/>
    </source>
</evidence>
<keyword evidence="2" id="KW-1185">Reference proteome</keyword>